<feature type="domain" description="Amino acid transporter transmembrane" evidence="8">
    <location>
        <begin position="39"/>
        <end position="468"/>
    </location>
</feature>
<keyword evidence="10" id="KW-1185">Reference proteome</keyword>
<feature type="transmembrane region" description="Helical" evidence="7">
    <location>
        <begin position="451"/>
        <end position="483"/>
    </location>
</feature>
<dbReference type="PANTHER" id="PTHR48017">
    <property type="entry name" value="OS05G0424000 PROTEIN-RELATED"/>
    <property type="match status" value="1"/>
</dbReference>
<feature type="transmembrane region" description="Helical" evidence="7">
    <location>
        <begin position="412"/>
        <end position="430"/>
    </location>
</feature>
<feature type="transmembrane region" description="Helical" evidence="7">
    <location>
        <begin position="126"/>
        <end position="151"/>
    </location>
</feature>
<comment type="subcellular location">
    <subcellularLocation>
        <location evidence="1">Membrane</location>
    </subcellularLocation>
</comment>
<feature type="transmembrane region" description="Helical" evidence="7">
    <location>
        <begin position="326"/>
        <end position="350"/>
    </location>
</feature>
<feature type="transmembrane region" description="Helical" evidence="7">
    <location>
        <begin position="193"/>
        <end position="219"/>
    </location>
</feature>
<dbReference type="GO" id="GO:0006865">
    <property type="term" value="P:amino acid transport"/>
    <property type="evidence" value="ECO:0007669"/>
    <property type="project" value="UniProtKB-KW"/>
</dbReference>
<evidence type="ECO:0000256" key="3">
    <source>
        <dbReference type="ARBA" id="ARBA00022692"/>
    </source>
</evidence>
<dbReference type="AlphaFoldDB" id="A0AA39E1N5"/>
<accession>A0AA39E1N5</accession>
<keyword evidence="6 7" id="KW-0472">Membrane</keyword>
<name>A0AA39E1N5_VITRO</name>
<protein>
    <recommendedName>
        <fullName evidence="8">Amino acid transporter transmembrane domain-containing protein</fullName>
    </recommendedName>
</protein>
<proteinExistence type="predicted"/>
<feature type="transmembrane region" description="Helical" evidence="7">
    <location>
        <begin position="389"/>
        <end position="406"/>
    </location>
</feature>
<sequence length="590" mass="65228">MVNRVVGDEGIIQNRECESGLDPQKVADGDFDEDGRSKRTGTVWTVTAHIVTVVVGFGVLSLPWGVAQLGWLAGVATLLVFGIITLYTSSLLAECYKSPVTGERNYTYMQAVKTTLGGKMYMVCGLVQYAIVTGSIIGFTLTASISMEAVLKSDCYHKRGHDASCQFSHRPYMIGIGIFEIFLSQVPNIDHVWWLSVMATLTSLGYSFIGVGLALATIISGHGKRTSVTGIEIGPGITPAQKIWRMFRALGNIALAYSYSLVLIEVQDTIKSSESEIKVMKKANMAGVLITTTLYLSCACFGYAAFGNYAHGNMLTGFGFYEPFWLIDLANIFIVVHLVGAYQVLAQPVFSAVESQARRRWPMSKFVTEEYPVGIGNKTLNFSINFLRLTWRTVFVGLVTSIALAFPFFNEVLALLGAISYWPLTVYFPVHMYIAQKKISPRTIRWFGLQLLNFVCLLVALASACGSVEGFGEALLLIVVPLLELVHKTSEILTQPYALFNLISIWVFNFTISKLIKLSFCWCSLVSEKRRKGTMVRMANEGDDRDIEKEGCEDGLGGNEVADGNFDEDGRHRRIGIMKLVYGAFWLVTH</sequence>
<feature type="transmembrane region" description="Helical" evidence="7">
    <location>
        <begin position="69"/>
        <end position="88"/>
    </location>
</feature>
<dbReference type="Pfam" id="PF01490">
    <property type="entry name" value="Aa_trans"/>
    <property type="match status" value="1"/>
</dbReference>
<feature type="transmembrane region" description="Helical" evidence="7">
    <location>
        <begin position="43"/>
        <end position="62"/>
    </location>
</feature>
<evidence type="ECO:0000256" key="1">
    <source>
        <dbReference type="ARBA" id="ARBA00004370"/>
    </source>
</evidence>
<dbReference type="InterPro" id="IPR013057">
    <property type="entry name" value="AA_transpt_TM"/>
</dbReference>
<comment type="caution">
    <text evidence="9">The sequence shown here is derived from an EMBL/GenBank/DDBJ whole genome shotgun (WGS) entry which is preliminary data.</text>
</comment>
<evidence type="ECO:0000313" key="10">
    <source>
        <dbReference type="Proteomes" id="UP001168098"/>
    </source>
</evidence>
<evidence type="ECO:0000256" key="7">
    <source>
        <dbReference type="SAM" id="Phobius"/>
    </source>
</evidence>
<evidence type="ECO:0000256" key="2">
    <source>
        <dbReference type="ARBA" id="ARBA00022448"/>
    </source>
</evidence>
<feature type="transmembrane region" description="Helical" evidence="7">
    <location>
        <begin position="503"/>
        <end position="527"/>
    </location>
</feature>
<gene>
    <name evidence="9" type="ORF">PVL29_003881</name>
</gene>
<dbReference type="EMBL" id="JARBHA010000004">
    <property type="protein sequence ID" value="KAJ9701857.1"/>
    <property type="molecule type" value="Genomic_DNA"/>
</dbReference>
<organism evidence="9 10">
    <name type="scientific">Vitis rotundifolia</name>
    <name type="common">Muscadine grape</name>
    <dbReference type="NCBI Taxonomy" id="103349"/>
    <lineage>
        <taxon>Eukaryota</taxon>
        <taxon>Viridiplantae</taxon>
        <taxon>Streptophyta</taxon>
        <taxon>Embryophyta</taxon>
        <taxon>Tracheophyta</taxon>
        <taxon>Spermatophyta</taxon>
        <taxon>Magnoliopsida</taxon>
        <taxon>eudicotyledons</taxon>
        <taxon>Gunneridae</taxon>
        <taxon>Pentapetalae</taxon>
        <taxon>rosids</taxon>
        <taxon>Vitales</taxon>
        <taxon>Vitaceae</taxon>
        <taxon>Viteae</taxon>
        <taxon>Vitis</taxon>
    </lineage>
</organism>
<dbReference type="Proteomes" id="UP001168098">
    <property type="component" value="Unassembled WGS sequence"/>
</dbReference>
<evidence type="ECO:0000256" key="5">
    <source>
        <dbReference type="ARBA" id="ARBA00022989"/>
    </source>
</evidence>
<evidence type="ECO:0000259" key="8">
    <source>
        <dbReference type="Pfam" id="PF01490"/>
    </source>
</evidence>
<evidence type="ECO:0000256" key="6">
    <source>
        <dbReference type="ARBA" id="ARBA00023136"/>
    </source>
</evidence>
<keyword evidence="2" id="KW-0813">Transport</keyword>
<dbReference type="Gene3D" id="1.20.1740.10">
    <property type="entry name" value="Amino acid/polyamine transporter I"/>
    <property type="match status" value="1"/>
</dbReference>
<feature type="transmembrane region" description="Helical" evidence="7">
    <location>
        <begin position="285"/>
        <end position="306"/>
    </location>
</feature>
<reference evidence="9 10" key="1">
    <citation type="journal article" date="2023" name="BMC Biotechnol.">
        <title>Vitis rotundifolia cv Carlos genome sequencing.</title>
        <authorList>
            <person name="Huff M."/>
            <person name="Hulse-Kemp A."/>
            <person name="Scheffler B."/>
            <person name="Youngblood R."/>
            <person name="Simpson S."/>
            <person name="Babiker E."/>
            <person name="Staton M."/>
        </authorList>
    </citation>
    <scope>NUCLEOTIDE SEQUENCE [LARGE SCALE GENOMIC DNA]</scope>
    <source>
        <tissue evidence="9">Leaf</tissue>
    </source>
</reference>
<evidence type="ECO:0000256" key="4">
    <source>
        <dbReference type="ARBA" id="ARBA00022970"/>
    </source>
</evidence>
<keyword evidence="3 7" id="KW-0812">Transmembrane</keyword>
<evidence type="ECO:0000313" key="9">
    <source>
        <dbReference type="EMBL" id="KAJ9701857.1"/>
    </source>
</evidence>
<dbReference type="GO" id="GO:0016020">
    <property type="term" value="C:membrane"/>
    <property type="evidence" value="ECO:0007669"/>
    <property type="project" value="UniProtKB-SubCell"/>
</dbReference>
<keyword evidence="5 7" id="KW-1133">Transmembrane helix</keyword>
<keyword evidence="4" id="KW-0029">Amino-acid transport</keyword>